<evidence type="ECO:0000313" key="3">
    <source>
        <dbReference type="Proteomes" id="UP001237780"/>
    </source>
</evidence>
<dbReference type="EMBL" id="JAUSZT010000003">
    <property type="protein sequence ID" value="MDQ0996869.1"/>
    <property type="molecule type" value="Genomic_DNA"/>
</dbReference>
<name>A0ABU0S7Y8_9HYPH</name>
<sequence>MLVRKALPQDKSRVLMMARSFQVASGLPIPFNAAYASMLFDTLISNPAMLCLVLDDSGPQGVLAAQSGTLPLAPVKVASELIWWIEPAYRGRSAVAMLDAYEEWAREQGCVFVNMVGLGADPLTTRLYERRGYSATERHFMKSI</sequence>
<evidence type="ECO:0000259" key="1">
    <source>
        <dbReference type="PROSITE" id="PS51186"/>
    </source>
</evidence>
<organism evidence="2 3">
    <name type="scientific">Phyllobacterium ifriqiyense</name>
    <dbReference type="NCBI Taxonomy" id="314238"/>
    <lineage>
        <taxon>Bacteria</taxon>
        <taxon>Pseudomonadati</taxon>
        <taxon>Pseudomonadota</taxon>
        <taxon>Alphaproteobacteria</taxon>
        <taxon>Hyphomicrobiales</taxon>
        <taxon>Phyllobacteriaceae</taxon>
        <taxon>Phyllobacterium</taxon>
    </lineage>
</organism>
<protein>
    <submittedName>
        <fullName evidence="2">GNAT superfamily N-acetyltransferase</fullName>
    </submittedName>
</protein>
<feature type="domain" description="N-acetyltransferase" evidence="1">
    <location>
        <begin position="1"/>
        <end position="144"/>
    </location>
</feature>
<accession>A0ABU0S7Y8</accession>
<dbReference type="Pfam" id="PF00583">
    <property type="entry name" value="Acetyltransf_1"/>
    <property type="match status" value="1"/>
</dbReference>
<evidence type="ECO:0000313" key="2">
    <source>
        <dbReference type="EMBL" id="MDQ0996869.1"/>
    </source>
</evidence>
<dbReference type="InterPro" id="IPR016181">
    <property type="entry name" value="Acyl_CoA_acyltransferase"/>
</dbReference>
<dbReference type="PROSITE" id="PS51186">
    <property type="entry name" value="GNAT"/>
    <property type="match status" value="1"/>
</dbReference>
<dbReference type="Proteomes" id="UP001237780">
    <property type="component" value="Unassembled WGS sequence"/>
</dbReference>
<dbReference type="Gene3D" id="3.40.630.30">
    <property type="match status" value="1"/>
</dbReference>
<gene>
    <name evidence="2" type="ORF">QFZ34_002051</name>
</gene>
<comment type="caution">
    <text evidence="2">The sequence shown here is derived from an EMBL/GenBank/DDBJ whole genome shotgun (WGS) entry which is preliminary data.</text>
</comment>
<reference evidence="2 3" key="1">
    <citation type="submission" date="2023-07" db="EMBL/GenBank/DDBJ databases">
        <title>Comparative genomics of wheat-associated soil bacteria to identify genetic determinants of phenazine resistance.</title>
        <authorList>
            <person name="Mouncey N."/>
        </authorList>
    </citation>
    <scope>NUCLEOTIDE SEQUENCE [LARGE SCALE GENOMIC DNA]</scope>
    <source>
        <strain evidence="2 3">W4I11</strain>
    </source>
</reference>
<proteinExistence type="predicted"/>
<dbReference type="InterPro" id="IPR000182">
    <property type="entry name" value="GNAT_dom"/>
</dbReference>
<dbReference type="SUPFAM" id="SSF55729">
    <property type="entry name" value="Acyl-CoA N-acyltransferases (Nat)"/>
    <property type="match status" value="1"/>
</dbReference>
<keyword evidence="3" id="KW-1185">Reference proteome</keyword>